<feature type="domain" description="N-acetyltransferase" evidence="12">
    <location>
        <begin position="41"/>
        <end position="202"/>
    </location>
</feature>
<evidence type="ECO:0000313" key="13">
    <source>
        <dbReference type="EMBL" id="TKC39336.1"/>
    </source>
</evidence>
<keyword evidence="2" id="KW-0012">Acyltransferase</keyword>
<dbReference type="PANTHER" id="PTHR23091">
    <property type="entry name" value="N-TERMINAL ACETYLTRANSFERASE"/>
    <property type="match status" value="1"/>
</dbReference>
<evidence type="ECO:0000259" key="12">
    <source>
        <dbReference type="PROSITE" id="PS51186"/>
    </source>
</evidence>
<comment type="catalytic activity">
    <reaction evidence="5">
        <text>N-terminal L-seryl-[protein] + acetyl-CoA = N-terminal N(alpha)-acetyl-L-seryl-[protein] + CoA + H(+)</text>
        <dbReference type="Rhea" id="RHEA:50504"/>
        <dbReference type="Rhea" id="RHEA-COMP:12703"/>
        <dbReference type="Rhea" id="RHEA-COMP:12704"/>
        <dbReference type="ChEBI" id="CHEBI:15378"/>
        <dbReference type="ChEBI" id="CHEBI:57287"/>
        <dbReference type="ChEBI" id="CHEBI:57288"/>
        <dbReference type="ChEBI" id="CHEBI:64738"/>
        <dbReference type="ChEBI" id="CHEBI:83690"/>
        <dbReference type="EC" id="2.3.1.255"/>
    </reaction>
</comment>
<evidence type="ECO:0000256" key="3">
    <source>
        <dbReference type="ARBA" id="ARBA00025786"/>
    </source>
</evidence>
<dbReference type="GO" id="GO:0031415">
    <property type="term" value="C:NatA complex"/>
    <property type="evidence" value="ECO:0007669"/>
    <property type="project" value="InterPro"/>
</dbReference>
<evidence type="ECO:0000256" key="5">
    <source>
        <dbReference type="ARBA" id="ARBA00047491"/>
    </source>
</evidence>
<dbReference type="Proteomes" id="UP000308365">
    <property type="component" value="Unassembled WGS sequence"/>
</dbReference>
<comment type="similarity">
    <text evidence="3">Belongs to the acetyltransferase family. ARD1 subfamily.</text>
</comment>
<feature type="region of interest" description="Disordered" evidence="11">
    <location>
        <begin position="451"/>
        <end position="543"/>
    </location>
</feature>
<organism evidence="13 14">
    <name type="scientific">Monodon monoceros</name>
    <name type="common">Narwhal</name>
    <name type="synonym">Ceratodon monodon</name>
    <dbReference type="NCBI Taxonomy" id="40151"/>
    <lineage>
        <taxon>Eukaryota</taxon>
        <taxon>Metazoa</taxon>
        <taxon>Chordata</taxon>
        <taxon>Craniata</taxon>
        <taxon>Vertebrata</taxon>
        <taxon>Euteleostomi</taxon>
        <taxon>Mammalia</taxon>
        <taxon>Eutheria</taxon>
        <taxon>Laurasiatheria</taxon>
        <taxon>Artiodactyla</taxon>
        <taxon>Whippomorpha</taxon>
        <taxon>Cetacea</taxon>
        <taxon>Odontoceti</taxon>
        <taxon>Monodontidae</taxon>
        <taxon>Monodon</taxon>
    </lineage>
</organism>
<dbReference type="GO" id="GO:1990189">
    <property type="term" value="F:protein N-terminal-serine acetyltransferase activity"/>
    <property type="evidence" value="ECO:0007669"/>
    <property type="project" value="TreeGrafter"/>
</dbReference>
<sequence>FLITVNLDRGGNNSSLQDAGVFKFCRDLVLQLFMPNFLLCIPFRISKDQSLFDMSTLSFQSSSGVVERGTRAPQKVYVESRLATRCHYERPQCSARRPGWKIVGYLLAIVEEDPDDVPHGHITSLAVKRSHRHLGLAQKLMDQASRAMIENFNAKYVSLHVRKSNRAALHLCSNTLNLQVSGVEPKYSADGEDAYAMKPGLSQMADELRRPVNRRTQPLMIVAVTARNPVSPWKAPVPRTAQKTHTPPPRACLRQSCEHLVFIAAIVIIRCFHFSNVQILLLPRAAGGGGFTLMFLVKYLDSYLDSPSTHNITTMLAKLNSLSAIYSILNAKQAPYDTVENSSYLSSGRISGSEKPKWAKDIRQIRVISKVNAIWSTAILNKKFQWIEKKQQLETKALQLRTKQEVKYSNGNPKEQKLPNGIGKFYSSERHVNEACSPLVATSNTLQNIKEEKASNELNPPPSVHRKMGRKGKEKETKLTKIVSDIYNQGEEDHKEDKAEGDNSHSLTNRQTGGAEQNGLTKPRWGCTLSTSYGHTPEGQAEA</sequence>
<dbReference type="Pfam" id="PF00583">
    <property type="entry name" value="Acetyltransf_1"/>
    <property type="match status" value="1"/>
</dbReference>
<dbReference type="PANTHER" id="PTHR23091:SF4">
    <property type="entry name" value="N-TERMINAL AMINO-ACID N(ALPHA)-ACETYLTRANSFERASE NATA"/>
    <property type="match status" value="1"/>
</dbReference>
<comment type="catalytic activity">
    <reaction evidence="7">
        <text>N-terminal glycyl-[protein] + acetyl-CoA = N-terminal N(alpha)-acetylglycyl-[protein] + CoA + H(+)</text>
        <dbReference type="Rhea" id="RHEA:50496"/>
        <dbReference type="Rhea" id="RHEA-COMP:12666"/>
        <dbReference type="Rhea" id="RHEA-COMP:12700"/>
        <dbReference type="ChEBI" id="CHEBI:15378"/>
        <dbReference type="ChEBI" id="CHEBI:57287"/>
        <dbReference type="ChEBI" id="CHEBI:57288"/>
        <dbReference type="ChEBI" id="CHEBI:64723"/>
        <dbReference type="ChEBI" id="CHEBI:133369"/>
        <dbReference type="EC" id="2.3.1.255"/>
    </reaction>
</comment>
<dbReference type="AlphaFoldDB" id="A0A4U1ETC9"/>
<feature type="non-terminal residue" evidence="13">
    <location>
        <position position="543"/>
    </location>
</feature>
<evidence type="ECO:0000256" key="11">
    <source>
        <dbReference type="SAM" id="MobiDB-lite"/>
    </source>
</evidence>
<dbReference type="Gene3D" id="3.40.630.30">
    <property type="match status" value="1"/>
</dbReference>
<evidence type="ECO:0000256" key="9">
    <source>
        <dbReference type="ARBA" id="ARBA00049266"/>
    </source>
</evidence>
<comment type="catalytic activity">
    <reaction evidence="6">
        <text>N-terminal L-valyl-[protein] + acetyl-CoA = N-terminal N(alpha)-acetyl-L-valyl-[protein] + CoA + H(+)</text>
        <dbReference type="Rhea" id="RHEA:50508"/>
        <dbReference type="Rhea" id="RHEA-COMP:12705"/>
        <dbReference type="Rhea" id="RHEA-COMP:12706"/>
        <dbReference type="ChEBI" id="CHEBI:15378"/>
        <dbReference type="ChEBI" id="CHEBI:57287"/>
        <dbReference type="ChEBI" id="CHEBI:57288"/>
        <dbReference type="ChEBI" id="CHEBI:64741"/>
        <dbReference type="ChEBI" id="CHEBI:133371"/>
        <dbReference type="EC" id="2.3.1.255"/>
    </reaction>
</comment>
<reference evidence="14" key="1">
    <citation type="journal article" date="2019" name="IScience">
        <title>Narwhal Genome Reveals Long-Term Low Genetic Diversity despite Current Large Abundance Size.</title>
        <authorList>
            <person name="Westbury M.V."/>
            <person name="Petersen B."/>
            <person name="Garde E."/>
            <person name="Heide-Jorgensen M.P."/>
            <person name="Lorenzen E.D."/>
        </authorList>
    </citation>
    <scope>NUCLEOTIDE SEQUENCE [LARGE SCALE GENOMIC DNA]</scope>
</reference>
<dbReference type="EC" id="2.3.1.255" evidence="4"/>
<dbReference type="SUPFAM" id="SSF55729">
    <property type="entry name" value="Acyl-CoA N-acyltransferases (Nat)"/>
    <property type="match status" value="1"/>
</dbReference>
<dbReference type="InterPro" id="IPR016181">
    <property type="entry name" value="Acyl_CoA_acyltransferase"/>
</dbReference>
<dbReference type="PROSITE" id="PS51186">
    <property type="entry name" value="GNAT"/>
    <property type="match status" value="1"/>
</dbReference>
<evidence type="ECO:0000256" key="2">
    <source>
        <dbReference type="ARBA" id="ARBA00023315"/>
    </source>
</evidence>
<comment type="caution">
    <text evidence="13">The sequence shown here is derived from an EMBL/GenBank/DDBJ whole genome shotgun (WGS) entry which is preliminary data.</text>
</comment>
<feature type="non-terminal residue" evidence="13">
    <location>
        <position position="1"/>
    </location>
</feature>
<feature type="compositionally biased region" description="Basic and acidic residues" evidence="11">
    <location>
        <begin position="491"/>
        <end position="503"/>
    </location>
</feature>
<evidence type="ECO:0000256" key="6">
    <source>
        <dbReference type="ARBA" id="ARBA00047805"/>
    </source>
</evidence>
<comment type="catalytic activity">
    <reaction evidence="8">
        <text>N-terminal L-alanyl-[protein] + acetyl-CoA = N-terminal N(alpha)-acetyl-L-alanyl-[protein] + CoA + H(+)</text>
        <dbReference type="Rhea" id="RHEA:50500"/>
        <dbReference type="Rhea" id="RHEA-COMP:12701"/>
        <dbReference type="Rhea" id="RHEA-COMP:12702"/>
        <dbReference type="ChEBI" id="CHEBI:15378"/>
        <dbReference type="ChEBI" id="CHEBI:57287"/>
        <dbReference type="ChEBI" id="CHEBI:57288"/>
        <dbReference type="ChEBI" id="CHEBI:64718"/>
        <dbReference type="ChEBI" id="CHEBI:83683"/>
        <dbReference type="EC" id="2.3.1.255"/>
    </reaction>
</comment>
<dbReference type="InterPro" id="IPR045047">
    <property type="entry name" value="Ard1-like"/>
</dbReference>
<name>A0A4U1ETC9_MONMO</name>
<evidence type="ECO:0000256" key="1">
    <source>
        <dbReference type="ARBA" id="ARBA00022679"/>
    </source>
</evidence>
<dbReference type="InterPro" id="IPR000182">
    <property type="entry name" value="GNAT_dom"/>
</dbReference>
<evidence type="ECO:0000256" key="10">
    <source>
        <dbReference type="ARBA" id="ARBA00049434"/>
    </source>
</evidence>
<proteinExistence type="inferred from homology"/>
<evidence type="ECO:0000256" key="7">
    <source>
        <dbReference type="ARBA" id="ARBA00047954"/>
    </source>
</evidence>
<comment type="catalytic activity">
    <reaction evidence="9">
        <text>N-terminal L-cysteinyl-[protein] + acetyl-CoA = N-terminal N(alpha)-acetyl-L-cysteinyl-[protein] + CoA + H(+)</text>
        <dbReference type="Rhea" id="RHEA:50512"/>
        <dbReference type="Rhea" id="RHEA-COMP:12707"/>
        <dbReference type="Rhea" id="RHEA-COMP:12708"/>
        <dbReference type="ChEBI" id="CHEBI:15378"/>
        <dbReference type="ChEBI" id="CHEBI:57287"/>
        <dbReference type="ChEBI" id="CHEBI:57288"/>
        <dbReference type="ChEBI" id="CHEBI:65250"/>
        <dbReference type="ChEBI" id="CHEBI:133372"/>
        <dbReference type="EC" id="2.3.1.255"/>
    </reaction>
</comment>
<accession>A0A4U1ETC9</accession>
<dbReference type="EMBL" id="RWIC01000880">
    <property type="protein sequence ID" value="TKC39336.1"/>
    <property type="molecule type" value="Genomic_DNA"/>
</dbReference>
<dbReference type="CDD" id="cd04301">
    <property type="entry name" value="NAT_SF"/>
    <property type="match status" value="1"/>
</dbReference>
<gene>
    <name evidence="13" type="ORF">EI555_001067</name>
</gene>
<comment type="catalytic activity">
    <reaction evidence="10">
        <text>N-terminal L-threonyl-[protein] + acetyl-CoA = N-terminal N(alpha)-acetyl-L-threonyl-[protein] + CoA + H(+)</text>
        <dbReference type="Rhea" id="RHEA:50516"/>
        <dbReference type="Rhea" id="RHEA-COMP:12709"/>
        <dbReference type="Rhea" id="RHEA-COMP:12710"/>
        <dbReference type="ChEBI" id="CHEBI:15378"/>
        <dbReference type="ChEBI" id="CHEBI:57287"/>
        <dbReference type="ChEBI" id="CHEBI:57288"/>
        <dbReference type="ChEBI" id="CHEBI:64739"/>
        <dbReference type="ChEBI" id="CHEBI:133375"/>
        <dbReference type="EC" id="2.3.1.255"/>
    </reaction>
</comment>
<evidence type="ECO:0000313" key="14">
    <source>
        <dbReference type="Proteomes" id="UP000308365"/>
    </source>
</evidence>
<protein>
    <recommendedName>
        <fullName evidence="4">N-terminal amino-acid N(alpha)-acetyltransferase NatA</fullName>
        <ecNumber evidence="4">2.3.1.255</ecNumber>
    </recommendedName>
</protein>
<dbReference type="GO" id="GO:1990190">
    <property type="term" value="F:protein-N-terminal-glutamate acetyltransferase activity"/>
    <property type="evidence" value="ECO:0007669"/>
    <property type="project" value="TreeGrafter"/>
</dbReference>
<evidence type="ECO:0000256" key="4">
    <source>
        <dbReference type="ARBA" id="ARBA00026110"/>
    </source>
</evidence>
<evidence type="ECO:0000256" key="8">
    <source>
        <dbReference type="ARBA" id="ARBA00048236"/>
    </source>
</evidence>
<keyword evidence="1" id="KW-0808">Transferase</keyword>
<feature type="compositionally biased region" description="Polar residues" evidence="11">
    <location>
        <begin position="504"/>
        <end position="520"/>
    </location>
</feature>